<gene>
    <name evidence="2" type="ORF">B7R21_03690</name>
</gene>
<evidence type="ECO:0000313" key="2">
    <source>
        <dbReference type="EMBL" id="RFA15145.1"/>
    </source>
</evidence>
<dbReference type="PANTHER" id="PTHR36836">
    <property type="entry name" value="COLANIC ACID BIOSYNTHESIS PROTEIN WCAK"/>
    <property type="match status" value="1"/>
</dbReference>
<proteinExistence type="predicted"/>
<evidence type="ECO:0000259" key="1">
    <source>
        <dbReference type="Pfam" id="PF04230"/>
    </source>
</evidence>
<dbReference type="AlphaFoldDB" id="A0A3E0VZW0"/>
<dbReference type="EMBL" id="NBXA01000007">
    <property type="protein sequence ID" value="RFA15145.1"/>
    <property type="molecule type" value="Genomic_DNA"/>
</dbReference>
<dbReference type="Pfam" id="PF04230">
    <property type="entry name" value="PS_pyruv_trans"/>
    <property type="match status" value="1"/>
</dbReference>
<accession>A0A3E0VZW0</accession>
<evidence type="ECO:0000313" key="3">
    <source>
        <dbReference type="Proteomes" id="UP000256709"/>
    </source>
</evidence>
<feature type="domain" description="Polysaccharide pyruvyl transferase" evidence="1">
    <location>
        <begin position="32"/>
        <end position="328"/>
    </location>
</feature>
<dbReference type="Proteomes" id="UP000256709">
    <property type="component" value="Unassembled WGS sequence"/>
</dbReference>
<reference evidence="2 3" key="1">
    <citation type="submission" date="2017-04" db="EMBL/GenBank/DDBJ databases">
        <title>Comparative genome analysis of Subtercola boreus.</title>
        <authorList>
            <person name="Cho Y.-J."/>
            <person name="Cho A."/>
            <person name="Kim O.-S."/>
            <person name="Lee J.-I."/>
        </authorList>
    </citation>
    <scope>NUCLEOTIDE SEQUENCE [LARGE SCALE GENOMIC DNA]</scope>
    <source>
        <strain evidence="2 3">P27444</strain>
    </source>
</reference>
<dbReference type="InterPro" id="IPR007345">
    <property type="entry name" value="Polysacch_pyruvyl_Trfase"/>
</dbReference>
<protein>
    <recommendedName>
        <fullName evidence="1">Polysaccharide pyruvyl transferase domain-containing protein</fullName>
    </recommendedName>
</protein>
<dbReference type="PANTHER" id="PTHR36836:SF1">
    <property type="entry name" value="COLANIC ACID BIOSYNTHESIS PROTEIN WCAK"/>
    <property type="match status" value="1"/>
</dbReference>
<organism evidence="2 3">
    <name type="scientific">Subtercola boreus</name>
    <dbReference type="NCBI Taxonomy" id="120213"/>
    <lineage>
        <taxon>Bacteria</taxon>
        <taxon>Bacillati</taxon>
        <taxon>Actinomycetota</taxon>
        <taxon>Actinomycetes</taxon>
        <taxon>Micrococcales</taxon>
        <taxon>Microbacteriaceae</taxon>
        <taxon>Subtercola</taxon>
    </lineage>
</organism>
<comment type="caution">
    <text evidence="2">The sequence shown here is derived from an EMBL/GenBank/DDBJ whole genome shotgun (WGS) entry which is preliminary data.</text>
</comment>
<name>A0A3E0VZW0_9MICO</name>
<sequence length="400" mass="44762">MDWHWQHPIDPGDHTLAKKYILLVGVEFNNQGAYLMLLAAAKVIREQFDAIPVVEFHNGTEEKKRIAGVSALVPQRTYGVITRARRFRPLRRLWKKFPYVLPTELLAVFDGSGFRYGDQWVNSNLDYTAGKLRDWAARGVPVYMLPQAFGPFEKTAGPSLTAMKASRIVFPRDAESETYVRDILTGQTPKVHRHPDFTAGLEGRFPTGYEAYRGRVPIIPNYNIYSRADDGDSQERYLSNLTAIVEHLHGKGLQPYGLAHEGRKDVEILEKVKQRVKSQSSINLELVGGLSGLELKGLIGTAPLIVSGRYHAIVSALSQGVPAVIHGWSHKYRYVADDFDARELQCDPLAAADESIAVIETIIGNTELTGRISAAAQRVKAEMKDMWAEIEADLRPTQNR</sequence>